<dbReference type="InParanoid" id="W7WWA9"/>
<keyword evidence="2" id="KW-0378">Hydrolase</keyword>
<keyword evidence="3" id="KW-1185">Reference proteome</keyword>
<evidence type="ECO:0000313" key="3">
    <source>
        <dbReference type="Proteomes" id="UP000009168"/>
    </source>
</evidence>
<dbReference type="GO" id="GO:0016787">
    <property type="term" value="F:hydrolase activity"/>
    <property type="evidence" value="ECO:0007669"/>
    <property type="project" value="UniProtKB-KW"/>
</dbReference>
<keyword evidence="1" id="KW-0732">Signal</keyword>
<proteinExistence type="predicted"/>
<dbReference type="OrthoDB" id="9909019at2759"/>
<dbReference type="KEGG" id="tet:TTHERM_000683403"/>
<gene>
    <name evidence="2" type="ORF">TTHERM_000683403</name>
</gene>
<dbReference type="GeneID" id="24440188"/>
<evidence type="ECO:0000256" key="1">
    <source>
        <dbReference type="SAM" id="SignalP"/>
    </source>
</evidence>
<name>W7WWA9_TETTS</name>
<dbReference type="RefSeq" id="XP_012656363.1">
    <property type="nucleotide sequence ID" value="XM_012800909.1"/>
</dbReference>
<feature type="chain" id="PRO_5004906142" evidence="1">
    <location>
        <begin position="24"/>
        <end position="88"/>
    </location>
</feature>
<dbReference type="Proteomes" id="UP000009168">
    <property type="component" value="Unassembled WGS sequence"/>
</dbReference>
<accession>W7WWA9</accession>
<feature type="signal peptide" evidence="1">
    <location>
        <begin position="1"/>
        <end position="23"/>
    </location>
</feature>
<sequence>MVISGAFTISLLGLFFFQLFITCKNETTLEIQNCISSNQRVNYSRGRKYFNLAEIFGEKFSYRWFLPVNPNNNSTFKIYCEGYEVQIV</sequence>
<reference evidence="3" key="1">
    <citation type="journal article" date="2006" name="PLoS Biol.">
        <title>Macronuclear genome sequence of the ciliate Tetrahymena thermophila, a model eukaryote.</title>
        <authorList>
            <person name="Eisen J.A."/>
            <person name="Coyne R.S."/>
            <person name="Wu M."/>
            <person name="Wu D."/>
            <person name="Thiagarajan M."/>
            <person name="Wortman J.R."/>
            <person name="Badger J.H."/>
            <person name="Ren Q."/>
            <person name="Amedeo P."/>
            <person name="Jones K.M."/>
            <person name="Tallon L.J."/>
            <person name="Delcher A.L."/>
            <person name="Salzberg S.L."/>
            <person name="Silva J.C."/>
            <person name="Haas B.J."/>
            <person name="Majoros W.H."/>
            <person name="Farzad M."/>
            <person name="Carlton J.M."/>
            <person name="Smith R.K. Jr."/>
            <person name="Garg J."/>
            <person name="Pearlman R.E."/>
            <person name="Karrer K.M."/>
            <person name="Sun L."/>
            <person name="Manning G."/>
            <person name="Elde N.C."/>
            <person name="Turkewitz A.P."/>
            <person name="Asai D.J."/>
            <person name="Wilkes D.E."/>
            <person name="Wang Y."/>
            <person name="Cai H."/>
            <person name="Collins K."/>
            <person name="Stewart B.A."/>
            <person name="Lee S.R."/>
            <person name="Wilamowska K."/>
            <person name="Weinberg Z."/>
            <person name="Ruzzo W.L."/>
            <person name="Wloga D."/>
            <person name="Gaertig J."/>
            <person name="Frankel J."/>
            <person name="Tsao C.-C."/>
            <person name="Gorovsky M.A."/>
            <person name="Keeling P.J."/>
            <person name="Waller R.F."/>
            <person name="Patron N.J."/>
            <person name="Cherry J.M."/>
            <person name="Stover N.A."/>
            <person name="Krieger C.J."/>
            <person name="del Toro C."/>
            <person name="Ryder H.F."/>
            <person name="Williamson S.C."/>
            <person name="Barbeau R.A."/>
            <person name="Hamilton E.P."/>
            <person name="Orias E."/>
        </authorList>
    </citation>
    <scope>NUCLEOTIDE SEQUENCE [LARGE SCALE GENOMIC DNA]</scope>
    <source>
        <strain evidence="3">SB210</strain>
    </source>
</reference>
<evidence type="ECO:0000313" key="2">
    <source>
        <dbReference type="EMBL" id="EWS71120.1"/>
    </source>
</evidence>
<organism evidence="2 3">
    <name type="scientific">Tetrahymena thermophila (strain SB210)</name>
    <dbReference type="NCBI Taxonomy" id="312017"/>
    <lineage>
        <taxon>Eukaryota</taxon>
        <taxon>Sar</taxon>
        <taxon>Alveolata</taxon>
        <taxon>Ciliophora</taxon>
        <taxon>Intramacronucleata</taxon>
        <taxon>Oligohymenophorea</taxon>
        <taxon>Hymenostomatida</taxon>
        <taxon>Tetrahymenina</taxon>
        <taxon>Tetrahymenidae</taxon>
        <taxon>Tetrahymena</taxon>
    </lineage>
</organism>
<protein>
    <submittedName>
        <fullName evidence="2">Glycoside hydrolase family 1 protein</fullName>
    </submittedName>
</protein>
<dbReference type="AlphaFoldDB" id="W7WWA9"/>
<dbReference type="EMBL" id="GG662247">
    <property type="protein sequence ID" value="EWS71120.1"/>
    <property type="molecule type" value="Genomic_DNA"/>
</dbReference>